<evidence type="ECO:0000256" key="9">
    <source>
        <dbReference type="ARBA" id="ARBA00047899"/>
    </source>
</evidence>
<dbReference type="InterPro" id="IPR000719">
    <property type="entry name" value="Prot_kinase_dom"/>
</dbReference>
<dbReference type="AlphaFoldDB" id="A0A7M7JS63"/>
<keyword evidence="7" id="KW-0067">ATP-binding</keyword>
<accession>A0A7M7JS63</accession>
<dbReference type="PROSITE" id="PS50011">
    <property type="entry name" value="PROTEIN_KINASE_DOM"/>
    <property type="match status" value="1"/>
</dbReference>
<dbReference type="Gene3D" id="1.10.510.10">
    <property type="entry name" value="Transferase(Phosphotransferase) domain 1"/>
    <property type="match status" value="1"/>
</dbReference>
<dbReference type="GO" id="GO:0005524">
    <property type="term" value="F:ATP binding"/>
    <property type="evidence" value="ECO:0007669"/>
    <property type="project" value="UniProtKB-KW"/>
</dbReference>
<keyword evidence="6" id="KW-0418">Kinase</keyword>
<evidence type="ECO:0000313" key="13">
    <source>
        <dbReference type="Proteomes" id="UP000594260"/>
    </source>
</evidence>
<evidence type="ECO:0000256" key="3">
    <source>
        <dbReference type="ARBA" id="ARBA00022527"/>
    </source>
</evidence>
<sequence length="814" mass="92756">MAESHQGSSPRMTKGKIMSTAPTRMVTMIDTMRNSVIARLFATQPNLGKSLYAMLQVLIKERRRTPIADRQILEHFSTEQLVQTATEMCYSIERRTLFTQDIKDMIENLMLLMERIFKLAPQVGLPFSKDITKFILIVAEMAAELQLLELVTPIDWTALADIVKLRVQTLEYLPKYNLLRYIPRISDLESERVVGSGGFGVVYKGFYVPANLTICIKLIPEARLPTIECIASDKLVASIINSPFLIQYLSVFKVEDAFVTLMEYVEGIDLKKLMSIQRFLPEDVLRLFVVQMFLGLEHLHYKGFVHRDLKLQNVLIKESGHLKVIDFDTTKLCLSNFVKGRIMAAFFKRTAKEFRDNELAGTLPYMAPESFKEVESKIGYPYGRAVDWWALGVTTYRLSTGKLPFRASTEQELQDKVLHTHITWCAQDIQRNPSELIDITNRLLVKNPSKRLGSGQSYRELRMHPYFSKVDFGNLHTLTHLCEVPSFREAFASNEKAVIPDKPVLEIRQLRDAPLHKQKPILTFASPGFMRLMDHLRSQRTLAEGIDQRYCDERRLYGLGTLSSERNYEMHSDEPVKSFDYKTLETMIGVRHFVSIQLEAESKQCFQGFTYGFELLEVTGVSGPAAMVCSLRSESVKRSGLIVGDIIYQVDEVKTQEGLERIKAHMKNKPMVKVSVFAMTPFRLADMGLNVPLAVSWVGRKDLLVTRVVKRQIDTVKAFDVFTQATSAASHRSRPMYLHVIGRIHRKCVVTFPPDENLYVADVVLAVNGASTSVMRSREEVMNAINMTAKEHVQITILPVSPLRLPDPERLCPL</sequence>
<keyword evidence="3" id="KW-0723">Serine/threonine-protein kinase</keyword>
<evidence type="ECO:0000256" key="5">
    <source>
        <dbReference type="ARBA" id="ARBA00022741"/>
    </source>
</evidence>
<evidence type="ECO:0000256" key="10">
    <source>
        <dbReference type="ARBA" id="ARBA00048679"/>
    </source>
</evidence>
<dbReference type="GO" id="GO:0035556">
    <property type="term" value="P:intracellular signal transduction"/>
    <property type="evidence" value="ECO:0007669"/>
    <property type="project" value="TreeGrafter"/>
</dbReference>
<dbReference type="Gene3D" id="3.30.200.20">
    <property type="entry name" value="Phosphorylase Kinase, domain 1"/>
    <property type="match status" value="1"/>
</dbReference>
<dbReference type="InterPro" id="IPR011009">
    <property type="entry name" value="Kinase-like_dom_sf"/>
</dbReference>
<dbReference type="EnsemblMetazoa" id="XM_022799610">
    <property type="protein sequence ID" value="XP_022655345"/>
    <property type="gene ID" value="LOC111247972"/>
</dbReference>
<dbReference type="GeneID" id="111247972"/>
<organism evidence="12 13">
    <name type="scientific">Varroa destructor</name>
    <name type="common">Honeybee mite</name>
    <dbReference type="NCBI Taxonomy" id="109461"/>
    <lineage>
        <taxon>Eukaryota</taxon>
        <taxon>Metazoa</taxon>
        <taxon>Ecdysozoa</taxon>
        <taxon>Arthropoda</taxon>
        <taxon>Chelicerata</taxon>
        <taxon>Arachnida</taxon>
        <taxon>Acari</taxon>
        <taxon>Parasitiformes</taxon>
        <taxon>Mesostigmata</taxon>
        <taxon>Gamasina</taxon>
        <taxon>Dermanyssoidea</taxon>
        <taxon>Varroidae</taxon>
        <taxon>Varroa</taxon>
    </lineage>
</organism>
<evidence type="ECO:0000256" key="4">
    <source>
        <dbReference type="ARBA" id="ARBA00022679"/>
    </source>
</evidence>
<reference evidence="12" key="1">
    <citation type="submission" date="2021-01" db="UniProtKB">
        <authorList>
            <consortium name="EnsemblMetazoa"/>
        </authorList>
    </citation>
    <scope>IDENTIFICATION</scope>
</reference>
<dbReference type="Proteomes" id="UP000594260">
    <property type="component" value="Unplaced"/>
</dbReference>
<dbReference type="InterPro" id="IPR050236">
    <property type="entry name" value="Ser_Thr_kinase_AGC"/>
</dbReference>
<dbReference type="Pfam" id="PF00069">
    <property type="entry name" value="Pkinase"/>
    <property type="match status" value="1"/>
</dbReference>
<evidence type="ECO:0000256" key="1">
    <source>
        <dbReference type="ARBA" id="ARBA00012513"/>
    </source>
</evidence>
<evidence type="ECO:0000256" key="6">
    <source>
        <dbReference type="ARBA" id="ARBA00022777"/>
    </source>
</evidence>
<feature type="domain" description="Protein kinase" evidence="11">
    <location>
        <begin position="188"/>
        <end position="467"/>
    </location>
</feature>
<keyword evidence="4" id="KW-0808">Transferase</keyword>
<dbReference type="KEGG" id="vde:111247972"/>
<proteinExistence type="predicted"/>
<dbReference type="OrthoDB" id="6503702at2759"/>
<evidence type="ECO:0000256" key="2">
    <source>
        <dbReference type="ARBA" id="ARBA00022148"/>
    </source>
</evidence>
<dbReference type="PANTHER" id="PTHR24356:SF1">
    <property type="entry name" value="SERINE_THREONINE-PROTEIN KINASE GREATWALL"/>
    <property type="match status" value="1"/>
</dbReference>
<protein>
    <recommendedName>
        <fullName evidence="2">Serine/threonine-protein kinase greatwall</fullName>
        <ecNumber evidence="1">2.7.11.1</ecNumber>
    </recommendedName>
    <alternativeName>
        <fullName evidence="8">Microtubule-associated serine/threonine-protein kinase-like</fullName>
    </alternativeName>
</protein>
<dbReference type="PROSITE" id="PS00108">
    <property type="entry name" value="PROTEIN_KINASE_ST"/>
    <property type="match status" value="1"/>
</dbReference>
<dbReference type="EC" id="2.7.11.1" evidence="1"/>
<evidence type="ECO:0000256" key="8">
    <source>
        <dbReference type="ARBA" id="ARBA00033099"/>
    </source>
</evidence>
<evidence type="ECO:0000259" key="11">
    <source>
        <dbReference type="PROSITE" id="PS50011"/>
    </source>
</evidence>
<dbReference type="RefSeq" id="XP_022655345.1">
    <property type="nucleotide sequence ID" value="XM_022799610.1"/>
</dbReference>
<dbReference type="SMART" id="SM00220">
    <property type="entry name" value="S_TKc"/>
    <property type="match status" value="1"/>
</dbReference>
<evidence type="ECO:0000313" key="12">
    <source>
        <dbReference type="EnsemblMetazoa" id="XP_022655345"/>
    </source>
</evidence>
<dbReference type="InterPro" id="IPR008271">
    <property type="entry name" value="Ser/Thr_kinase_AS"/>
</dbReference>
<dbReference type="PANTHER" id="PTHR24356">
    <property type="entry name" value="SERINE/THREONINE-PROTEIN KINASE"/>
    <property type="match status" value="1"/>
</dbReference>
<evidence type="ECO:0000256" key="7">
    <source>
        <dbReference type="ARBA" id="ARBA00022840"/>
    </source>
</evidence>
<comment type="catalytic activity">
    <reaction evidence="9">
        <text>L-threonyl-[protein] + ATP = O-phospho-L-threonyl-[protein] + ADP + H(+)</text>
        <dbReference type="Rhea" id="RHEA:46608"/>
        <dbReference type="Rhea" id="RHEA-COMP:11060"/>
        <dbReference type="Rhea" id="RHEA-COMP:11605"/>
        <dbReference type="ChEBI" id="CHEBI:15378"/>
        <dbReference type="ChEBI" id="CHEBI:30013"/>
        <dbReference type="ChEBI" id="CHEBI:30616"/>
        <dbReference type="ChEBI" id="CHEBI:61977"/>
        <dbReference type="ChEBI" id="CHEBI:456216"/>
        <dbReference type="EC" id="2.7.11.1"/>
    </reaction>
</comment>
<keyword evidence="5" id="KW-0547">Nucleotide-binding</keyword>
<dbReference type="InParanoid" id="A0A7M7JS63"/>
<dbReference type="SUPFAM" id="SSF56112">
    <property type="entry name" value="Protein kinase-like (PK-like)"/>
    <property type="match status" value="1"/>
</dbReference>
<keyword evidence="13" id="KW-1185">Reference proteome</keyword>
<dbReference type="GO" id="GO:0005634">
    <property type="term" value="C:nucleus"/>
    <property type="evidence" value="ECO:0007669"/>
    <property type="project" value="TreeGrafter"/>
</dbReference>
<comment type="catalytic activity">
    <reaction evidence="10">
        <text>L-seryl-[protein] + ATP = O-phospho-L-seryl-[protein] + ADP + H(+)</text>
        <dbReference type="Rhea" id="RHEA:17989"/>
        <dbReference type="Rhea" id="RHEA-COMP:9863"/>
        <dbReference type="Rhea" id="RHEA-COMP:11604"/>
        <dbReference type="ChEBI" id="CHEBI:15378"/>
        <dbReference type="ChEBI" id="CHEBI:29999"/>
        <dbReference type="ChEBI" id="CHEBI:30616"/>
        <dbReference type="ChEBI" id="CHEBI:83421"/>
        <dbReference type="ChEBI" id="CHEBI:456216"/>
        <dbReference type="EC" id="2.7.11.1"/>
    </reaction>
</comment>
<dbReference type="GO" id="GO:0004674">
    <property type="term" value="F:protein serine/threonine kinase activity"/>
    <property type="evidence" value="ECO:0007669"/>
    <property type="project" value="UniProtKB-KW"/>
</dbReference>
<name>A0A7M7JS63_VARDE</name>